<evidence type="ECO:0000259" key="1">
    <source>
        <dbReference type="PROSITE" id="PS51186"/>
    </source>
</evidence>
<dbReference type="STRING" id="1325564.NSJP_1617"/>
<feature type="domain" description="N-acetyltransferase" evidence="1">
    <location>
        <begin position="10"/>
        <end position="156"/>
    </location>
</feature>
<dbReference type="GO" id="GO:0016747">
    <property type="term" value="F:acyltransferase activity, transferring groups other than amino-acyl groups"/>
    <property type="evidence" value="ECO:0007669"/>
    <property type="project" value="InterPro"/>
</dbReference>
<dbReference type="Pfam" id="PF00583">
    <property type="entry name" value="Acetyltransf_1"/>
    <property type="match status" value="1"/>
</dbReference>
<dbReference type="KEGG" id="nja:NSJP_1617"/>
<reference evidence="2 3" key="1">
    <citation type="submission" date="2017-03" db="EMBL/GenBank/DDBJ databases">
        <authorList>
            <person name="Afonso C.L."/>
            <person name="Miller P.J."/>
            <person name="Scott M.A."/>
            <person name="Spackman E."/>
            <person name="Goraichik I."/>
            <person name="Dimitrov K.M."/>
            <person name="Suarez D.L."/>
            <person name="Swayne D.E."/>
        </authorList>
    </citation>
    <scope>NUCLEOTIDE SEQUENCE [LARGE SCALE GENOMIC DNA]</scope>
    <source>
        <strain evidence="2">Genome sequencing of Nitrospira japonica strain NJ11</strain>
    </source>
</reference>
<sequence length="163" mass="18289">MPTASSVRFPPIRIMRPEDREPVIRLLLASQPWKRLGHTAADWNRYFAPLPQGRDSYVVDQDGLAAGVAVVRQKFLLGDYLELFGVAEAARSRGLGGRLLAYVESLVFARAKNLFICVSDFNEPARRFYRKHGYQEIGAIPDLLIPGSAEMLLRKTSGPSMRE</sequence>
<dbReference type="InterPro" id="IPR016181">
    <property type="entry name" value="Acyl_CoA_acyltransferase"/>
</dbReference>
<name>A0A1W1I4I7_9BACT</name>
<protein>
    <submittedName>
        <fullName evidence="2">Putative N-acetyltransferase</fullName>
    </submittedName>
</protein>
<accession>A0A1W1I4I7</accession>
<keyword evidence="2" id="KW-0808">Transferase</keyword>
<gene>
    <name evidence="2" type="ORF">NSJP_1617</name>
</gene>
<evidence type="ECO:0000313" key="3">
    <source>
        <dbReference type="Proteomes" id="UP000192042"/>
    </source>
</evidence>
<proteinExistence type="predicted"/>
<dbReference type="CDD" id="cd04301">
    <property type="entry name" value="NAT_SF"/>
    <property type="match status" value="1"/>
</dbReference>
<dbReference type="Gene3D" id="3.40.630.30">
    <property type="match status" value="1"/>
</dbReference>
<keyword evidence="3" id="KW-1185">Reference proteome</keyword>
<organism evidence="2 3">
    <name type="scientific">Nitrospira japonica</name>
    <dbReference type="NCBI Taxonomy" id="1325564"/>
    <lineage>
        <taxon>Bacteria</taxon>
        <taxon>Pseudomonadati</taxon>
        <taxon>Nitrospirota</taxon>
        <taxon>Nitrospiria</taxon>
        <taxon>Nitrospirales</taxon>
        <taxon>Nitrospiraceae</taxon>
        <taxon>Nitrospira</taxon>
    </lineage>
</organism>
<evidence type="ECO:0000313" key="2">
    <source>
        <dbReference type="EMBL" id="SLM47789.1"/>
    </source>
</evidence>
<dbReference type="SUPFAM" id="SSF55729">
    <property type="entry name" value="Acyl-CoA N-acyltransferases (Nat)"/>
    <property type="match status" value="1"/>
</dbReference>
<dbReference type="PROSITE" id="PS51186">
    <property type="entry name" value="GNAT"/>
    <property type="match status" value="1"/>
</dbReference>
<dbReference type="Proteomes" id="UP000192042">
    <property type="component" value="Chromosome I"/>
</dbReference>
<dbReference type="AlphaFoldDB" id="A0A1W1I4I7"/>
<dbReference type="EMBL" id="LT828648">
    <property type="protein sequence ID" value="SLM47789.1"/>
    <property type="molecule type" value="Genomic_DNA"/>
</dbReference>
<dbReference type="OrthoDB" id="9787920at2"/>
<dbReference type="InterPro" id="IPR000182">
    <property type="entry name" value="GNAT_dom"/>
</dbReference>